<name>A0A4Q9MS02_9APHY</name>
<evidence type="ECO:0000313" key="2">
    <source>
        <dbReference type="EMBL" id="TBU30375.1"/>
    </source>
</evidence>
<keyword evidence="1" id="KW-0732">Signal</keyword>
<reference evidence="2 4" key="1">
    <citation type="submission" date="2019-01" db="EMBL/GenBank/DDBJ databases">
        <title>Draft genome sequences of three monokaryotic isolates of the white-rot basidiomycete fungus Dichomitus squalens.</title>
        <authorList>
            <consortium name="DOE Joint Genome Institute"/>
            <person name="Lopez S.C."/>
            <person name="Andreopoulos B."/>
            <person name="Pangilinan J."/>
            <person name="Lipzen A."/>
            <person name="Riley R."/>
            <person name="Ahrendt S."/>
            <person name="Ng V."/>
            <person name="Barry K."/>
            <person name="Daum C."/>
            <person name="Grigoriev I.V."/>
            <person name="Hilden K.S."/>
            <person name="Makela M.R."/>
            <person name="de Vries R.P."/>
        </authorList>
    </citation>
    <scope>NUCLEOTIDE SEQUENCE [LARGE SCALE GENOMIC DNA]</scope>
    <source>
        <strain evidence="3 4">CBS 464.89</strain>
        <strain evidence="2">OM18370.1</strain>
    </source>
</reference>
<dbReference type="OrthoDB" id="1001765at2759"/>
<protein>
    <submittedName>
        <fullName evidence="2">Ferritin-like domain-containing protein</fullName>
    </submittedName>
</protein>
<proteinExistence type="predicted"/>
<dbReference type="STRING" id="114155.A0A4Q9MS02"/>
<dbReference type="Pfam" id="PF13668">
    <property type="entry name" value="Ferritin_2"/>
    <property type="match status" value="1"/>
</dbReference>
<evidence type="ECO:0000313" key="3">
    <source>
        <dbReference type="EMBL" id="TBU57885.1"/>
    </source>
</evidence>
<evidence type="ECO:0000313" key="4">
    <source>
        <dbReference type="Proteomes" id="UP000292082"/>
    </source>
</evidence>
<dbReference type="Proteomes" id="UP000292082">
    <property type="component" value="Unassembled WGS sequence"/>
</dbReference>
<dbReference type="AlphaFoldDB" id="A0A4Q9MS02"/>
<feature type="chain" id="PRO_5040597589" evidence="1">
    <location>
        <begin position="21"/>
        <end position="305"/>
    </location>
</feature>
<sequence>MFKRLQTIVCALAASSTVAAVAFGNNTSNDTQYLQVALSLHYVETAFYQQGLLHFDDQAFSDAGFEPWVRGRFEQIAMHGQTHTTTTLSALGNDSFSPCTYNFGSGLANVSLFVQASAVFSASSASRALYSQMLYQDVDNIIAAGAAGAVESRQAAWINSAVLKREPWSGPFETPLSLVGAYSLAEPSIVSCPDDYPDLPVRHGLPQLSFNTTIPDPGSFVKVQVSGLNYTGPKYLAWLSGPSVFYTNVRHDMVAAVPAGLQGLSYVALVSNTTATDLDNDLLSAFTYVDFIFNSYASNPGPSST</sequence>
<accession>A0A4Q9MS02</accession>
<dbReference type="EMBL" id="ML145131">
    <property type="protein sequence ID" value="TBU57885.1"/>
    <property type="molecule type" value="Genomic_DNA"/>
</dbReference>
<dbReference type="Proteomes" id="UP000292957">
    <property type="component" value="Unassembled WGS sequence"/>
</dbReference>
<feature type="signal peptide" evidence="1">
    <location>
        <begin position="1"/>
        <end position="20"/>
    </location>
</feature>
<keyword evidence="4" id="KW-1185">Reference proteome</keyword>
<dbReference type="EMBL" id="ML143406">
    <property type="protein sequence ID" value="TBU30375.1"/>
    <property type="molecule type" value="Genomic_DNA"/>
</dbReference>
<gene>
    <name evidence="3" type="ORF">BD310DRAFT_508584</name>
    <name evidence="2" type="ORF">BD311DRAFT_805489</name>
</gene>
<evidence type="ECO:0000256" key="1">
    <source>
        <dbReference type="SAM" id="SignalP"/>
    </source>
</evidence>
<organism evidence="2">
    <name type="scientific">Dichomitus squalens</name>
    <dbReference type="NCBI Taxonomy" id="114155"/>
    <lineage>
        <taxon>Eukaryota</taxon>
        <taxon>Fungi</taxon>
        <taxon>Dikarya</taxon>
        <taxon>Basidiomycota</taxon>
        <taxon>Agaricomycotina</taxon>
        <taxon>Agaricomycetes</taxon>
        <taxon>Polyporales</taxon>
        <taxon>Polyporaceae</taxon>
        <taxon>Dichomitus</taxon>
    </lineage>
</organism>